<accession>A0ABW1FXG6</accession>
<sequence>MDFDEPVLLGAELAAAQQREMELHHRRRRASPLQDVRYEPGESRLWCWVDAAADLPVAHFVERYRSLPAYRRRRTRARLRQQDFYTLILFARRAALRAIRTGEGDLVRYAYDALSAVVLDRVDWRDVCWAAAVLGYAAQRLGLSARTLAAGAVAHAEGDTAAVLRDKSCEWIDLAGDWGLREVDAGTGPVLLDNDAATYEPQFDLAGMAIALADAFEADRYAVTGVTITDSIPAIWLNDYQAMGLEACVSVSAHLRDSDAQPMQEDMLLAFLAQMQTRAHASAVVHAANSRETPHSSCLTAASGLRPEWWTR</sequence>
<evidence type="ECO:0000313" key="2">
    <source>
        <dbReference type="Proteomes" id="UP001596174"/>
    </source>
</evidence>
<keyword evidence="2" id="KW-1185">Reference proteome</keyword>
<dbReference type="RefSeq" id="WP_380580422.1">
    <property type="nucleotide sequence ID" value="NZ_JBHSQJ010000018.1"/>
</dbReference>
<organism evidence="1 2">
    <name type="scientific">Streptacidiphilus monticola</name>
    <dbReference type="NCBI Taxonomy" id="2161674"/>
    <lineage>
        <taxon>Bacteria</taxon>
        <taxon>Bacillati</taxon>
        <taxon>Actinomycetota</taxon>
        <taxon>Actinomycetes</taxon>
        <taxon>Kitasatosporales</taxon>
        <taxon>Streptomycetaceae</taxon>
        <taxon>Streptacidiphilus</taxon>
    </lineage>
</organism>
<comment type="caution">
    <text evidence="1">The sequence shown here is derived from an EMBL/GenBank/DDBJ whole genome shotgun (WGS) entry which is preliminary data.</text>
</comment>
<protein>
    <submittedName>
        <fullName evidence="1">Uncharacterized protein</fullName>
    </submittedName>
</protein>
<gene>
    <name evidence="1" type="ORF">ACFP3V_05770</name>
</gene>
<proteinExistence type="predicted"/>
<dbReference type="Proteomes" id="UP001596174">
    <property type="component" value="Unassembled WGS sequence"/>
</dbReference>
<evidence type="ECO:0000313" key="1">
    <source>
        <dbReference type="EMBL" id="MFC5906723.1"/>
    </source>
</evidence>
<reference evidence="2" key="1">
    <citation type="journal article" date="2019" name="Int. J. Syst. Evol. Microbiol.">
        <title>The Global Catalogue of Microorganisms (GCM) 10K type strain sequencing project: providing services to taxonomists for standard genome sequencing and annotation.</title>
        <authorList>
            <consortium name="The Broad Institute Genomics Platform"/>
            <consortium name="The Broad Institute Genome Sequencing Center for Infectious Disease"/>
            <person name="Wu L."/>
            <person name="Ma J."/>
        </authorList>
    </citation>
    <scope>NUCLEOTIDE SEQUENCE [LARGE SCALE GENOMIC DNA]</scope>
    <source>
        <strain evidence="2">JCM 4816</strain>
    </source>
</reference>
<dbReference type="EMBL" id="JBHSQJ010000018">
    <property type="protein sequence ID" value="MFC5906723.1"/>
    <property type="molecule type" value="Genomic_DNA"/>
</dbReference>
<name>A0ABW1FXG6_9ACTN</name>